<dbReference type="Pfam" id="PF13166">
    <property type="entry name" value="AAA_13"/>
    <property type="match status" value="1"/>
</dbReference>
<protein>
    <recommendedName>
        <fullName evidence="4">Protein CR006 P-loop domain-containing protein</fullName>
    </recommendedName>
</protein>
<feature type="coiled-coil region" evidence="3">
    <location>
        <begin position="333"/>
        <end position="394"/>
    </location>
</feature>
<dbReference type="RefSeq" id="WP_256623630.1">
    <property type="nucleotide sequence ID" value="NZ_JTEO01000006.1"/>
</dbReference>
<feature type="coiled-coil region" evidence="3">
    <location>
        <begin position="113"/>
        <end position="154"/>
    </location>
</feature>
<name>A0AAE3HBS7_9EURY</name>
<accession>A0AAE3HBS7</accession>
<dbReference type="Gene3D" id="3.40.50.300">
    <property type="entry name" value="P-loop containing nucleotide triphosphate hydrolases"/>
    <property type="match status" value="1"/>
</dbReference>
<evidence type="ECO:0000256" key="3">
    <source>
        <dbReference type="SAM" id="Coils"/>
    </source>
</evidence>
<organism evidence="5 6">
    <name type="scientific">Methanolobus chelungpuianus</name>
    <dbReference type="NCBI Taxonomy" id="502115"/>
    <lineage>
        <taxon>Archaea</taxon>
        <taxon>Methanobacteriati</taxon>
        <taxon>Methanobacteriota</taxon>
        <taxon>Stenosarchaea group</taxon>
        <taxon>Methanomicrobia</taxon>
        <taxon>Methanosarcinales</taxon>
        <taxon>Methanosarcinaceae</taxon>
        <taxon>Methanolobus</taxon>
    </lineage>
</organism>
<feature type="domain" description="Protein CR006 P-loop" evidence="4">
    <location>
        <begin position="11"/>
        <end position="703"/>
    </location>
</feature>
<sequence>MIKRINKIRSFGIYKDLTFCAPEFKKYNLIYGWNYSGKTTLSRLFRCIELQKIHMDFPDAEFELIDNENNNIKHNKLDGSRYQFRVFNTDFINDNLYWENQEANPIFVLGEENIELQQQIEVLDETIGDLEEDKTELEQQRNDIETDLEKKLTDKARELNRIKSPYNKAKLKKTLEYHQANLDKYFLSENNLSILRETINAPSKEKLSIIHLEFLNQSKLEQIEEILEKTVISETIEKLKNNPELNNWVQRGLELHRGKKHCDFCGNQLTSDLLHTYEKHFSKEYEKILMELNRQARDLNIFKISIPFPDDKRLYPQVENDYRISKSKFNKCISEYNETIEKLISLLNEKIKNPFNKYAGKAFLMEITVIIDSLNEYNEVITRHNKICDNFENEQSGAFQKIELHYAAEFNKDNNYILNITELKKLDTEISTINKKIAECKALVHQKESKLSDVGKAADKISAELQSIFGRGHIKLEAVENNKFRILRDGREAKNLSEGEKTAIAFSYFLTRLEDQETDLSKAIVFIDDPISSLDSNHLYNTFSIIKAKLENCNQLFVSTHNFEFFNLMKDWFSDMKKKKCCYYLIERTVKEANEVSNISELPLFLLNYKSEYHYLFYKIKSFDSNPTTDFENLYQLPNIIRRFLEAFVGFKYAVGVKRGLEILIANESERIKIDKFVNNFSHQSGLSRSLVLTDVNECKSIVHIVLEAVKNKDSEHYTCLEEIYNTTITAL</sequence>
<reference evidence="5 6" key="1">
    <citation type="journal article" date="2011" name="Appl. Environ. Microbiol.">
        <title>Methanogenic archaea isolated from Taiwan's Chelungpu fault.</title>
        <authorList>
            <person name="Wu S.Y."/>
            <person name="Lai M.C."/>
        </authorList>
    </citation>
    <scope>NUCLEOTIDE SEQUENCE [LARGE SCALE GENOMIC DNA]</scope>
    <source>
        <strain evidence="5 6">St545Mb</strain>
    </source>
</reference>
<keyword evidence="1 3" id="KW-0175">Coiled coil</keyword>
<dbReference type="SUPFAM" id="SSF52540">
    <property type="entry name" value="P-loop containing nucleoside triphosphate hydrolases"/>
    <property type="match status" value="1"/>
</dbReference>
<dbReference type="AlphaFoldDB" id="A0AAE3HBS7"/>
<evidence type="ECO:0000313" key="6">
    <source>
        <dbReference type="Proteomes" id="UP001206983"/>
    </source>
</evidence>
<dbReference type="InterPro" id="IPR026866">
    <property type="entry name" value="CR006_AAA"/>
</dbReference>
<comment type="similarity">
    <text evidence="2">Belongs to the Sph1/Sph2 family.</text>
</comment>
<dbReference type="Proteomes" id="UP001206983">
    <property type="component" value="Unassembled WGS sequence"/>
</dbReference>
<gene>
    <name evidence="5" type="ORF">PV02_11660</name>
</gene>
<dbReference type="EMBL" id="JTEO01000006">
    <property type="protein sequence ID" value="MCQ6963690.1"/>
    <property type="molecule type" value="Genomic_DNA"/>
</dbReference>
<keyword evidence="6" id="KW-1185">Reference proteome</keyword>
<evidence type="ECO:0000313" key="5">
    <source>
        <dbReference type="EMBL" id="MCQ6963690.1"/>
    </source>
</evidence>
<dbReference type="PANTHER" id="PTHR32114">
    <property type="entry name" value="ABC TRANSPORTER ABCH.3"/>
    <property type="match status" value="1"/>
</dbReference>
<evidence type="ECO:0000259" key="4">
    <source>
        <dbReference type="Pfam" id="PF13166"/>
    </source>
</evidence>
<dbReference type="PANTHER" id="PTHR32114:SF2">
    <property type="entry name" value="ABC TRANSPORTER ABCH.3"/>
    <property type="match status" value="1"/>
</dbReference>
<evidence type="ECO:0000256" key="1">
    <source>
        <dbReference type="ARBA" id="ARBA00023054"/>
    </source>
</evidence>
<dbReference type="InterPro" id="IPR027417">
    <property type="entry name" value="P-loop_NTPase"/>
</dbReference>
<comment type="caution">
    <text evidence="5">The sequence shown here is derived from an EMBL/GenBank/DDBJ whole genome shotgun (WGS) entry which is preliminary data.</text>
</comment>
<proteinExistence type="inferred from homology"/>
<evidence type="ECO:0000256" key="2">
    <source>
        <dbReference type="ARBA" id="ARBA00049666"/>
    </source>
</evidence>